<dbReference type="InterPro" id="IPR036291">
    <property type="entry name" value="NAD(P)-bd_dom_sf"/>
</dbReference>
<dbReference type="Gene3D" id="3.90.550.10">
    <property type="entry name" value="Spore Coat Polysaccharide Biosynthesis Protein SpsA, Chain A"/>
    <property type="match status" value="1"/>
</dbReference>
<sequence length="332" mass="35529">MTTAPAVSVVLPVRDGGHCLATAAASILDQTRPDLELLVVDDGSRDGAVAALPPEPRLRRLAARGRGIVAALNTGLAAAQAPVIARMDADDVARPDRLARQLALLQAEPDVDIVGAEVRIVTDHGSPGAGYRRYEAWINDLRTPSAIAAAMFVESPIPHPTAVMRRTALERLGGYREAPWAEDYDLWLRAHLAGCRMAKPAGVLLDWHDGPHRLSRRDPRCSDAAFTAARAHYLIRGPAARRPLVIWGAGTYGGRLCDALVREGGDVRAFIDIDPRRIGGHKRNRPVQGPGDPLPPRALVLAAVRSAGARERIAAHLTGRGLREGTDFIAAG</sequence>
<evidence type="ECO:0000313" key="5">
    <source>
        <dbReference type="EMBL" id="PWG63864.1"/>
    </source>
</evidence>
<reference evidence="5 6" key="1">
    <citation type="submission" date="2018-05" db="EMBL/GenBank/DDBJ databases">
        <title>Spiribacter halobius sp. nov., a moderately halophilic bacterium isolated from marine solar saltern.</title>
        <authorList>
            <person name="Zheng W.-S."/>
            <person name="Lu D.-C."/>
            <person name="Du Z.-J."/>
        </authorList>
    </citation>
    <scope>NUCLEOTIDE SEQUENCE [LARGE SCALE GENOMIC DNA]</scope>
    <source>
        <strain evidence="5 6">E85</strain>
    </source>
</reference>
<dbReference type="InterPro" id="IPR029044">
    <property type="entry name" value="Nucleotide-diphossugar_trans"/>
</dbReference>
<comment type="caution">
    <text evidence="5">The sequence shown here is derived from an EMBL/GenBank/DDBJ whole genome shotgun (WGS) entry which is preliminary data.</text>
</comment>
<comment type="similarity">
    <text evidence="1">Belongs to the glycosyltransferase 2 family.</text>
</comment>
<keyword evidence="3 5" id="KW-0808">Transferase</keyword>
<organism evidence="5 6">
    <name type="scientific">Sediminicurvatus halobius</name>
    <dbReference type="NCBI Taxonomy" id="2182432"/>
    <lineage>
        <taxon>Bacteria</taxon>
        <taxon>Pseudomonadati</taxon>
        <taxon>Pseudomonadota</taxon>
        <taxon>Gammaproteobacteria</taxon>
        <taxon>Chromatiales</taxon>
        <taxon>Ectothiorhodospiraceae</taxon>
        <taxon>Sediminicurvatus</taxon>
    </lineage>
</organism>
<dbReference type="AlphaFoldDB" id="A0A2U2N4G9"/>
<evidence type="ECO:0000259" key="4">
    <source>
        <dbReference type="Pfam" id="PF00535"/>
    </source>
</evidence>
<gene>
    <name evidence="5" type="ORF">DEM34_06575</name>
</gene>
<dbReference type="RefSeq" id="WP_109677483.1">
    <property type="nucleotide sequence ID" value="NZ_CP086615.1"/>
</dbReference>
<dbReference type="OrthoDB" id="5782309at2"/>
<evidence type="ECO:0000256" key="1">
    <source>
        <dbReference type="ARBA" id="ARBA00006739"/>
    </source>
</evidence>
<evidence type="ECO:0000313" key="6">
    <source>
        <dbReference type="Proteomes" id="UP000245474"/>
    </source>
</evidence>
<dbReference type="Proteomes" id="UP000245474">
    <property type="component" value="Unassembled WGS sequence"/>
</dbReference>
<keyword evidence="2" id="KW-0328">Glycosyltransferase</keyword>
<dbReference type="PANTHER" id="PTHR43685:SF5">
    <property type="entry name" value="GLYCOSYLTRANSFERASE EPSE-RELATED"/>
    <property type="match status" value="1"/>
</dbReference>
<accession>A0A2U2N4G9</accession>
<evidence type="ECO:0000256" key="2">
    <source>
        <dbReference type="ARBA" id="ARBA00022676"/>
    </source>
</evidence>
<keyword evidence="6" id="KW-1185">Reference proteome</keyword>
<feature type="domain" description="Glycosyltransferase 2-like" evidence="4">
    <location>
        <begin position="8"/>
        <end position="172"/>
    </location>
</feature>
<dbReference type="InterPro" id="IPR001173">
    <property type="entry name" value="Glyco_trans_2-like"/>
</dbReference>
<dbReference type="SUPFAM" id="SSF51735">
    <property type="entry name" value="NAD(P)-binding Rossmann-fold domains"/>
    <property type="match status" value="1"/>
</dbReference>
<dbReference type="EMBL" id="QFFI01000008">
    <property type="protein sequence ID" value="PWG63864.1"/>
    <property type="molecule type" value="Genomic_DNA"/>
</dbReference>
<dbReference type="Pfam" id="PF00535">
    <property type="entry name" value="Glycos_transf_2"/>
    <property type="match status" value="1"/>
</dbReference>
<evidence type="ECO:0000256" key="3">
    <source>
        <dbReference type="ARBA" id="ARBA00022679"/>
    </source>
</evidence>
<dbReference type="GO" id="GO:0016757">
    <property type="term" value="F:glycosyltransferase activity"/>
    <property type="evidence" value="ECO:0007669"/>
    <property type="project" value="UniProtKB-KW"/>
</dbReference>
<proteinExistence type="inferred from homology"/>
<dbReference type="InterPro" id="IPR050834">
    <property type="entry name" value="Glycosyltransf_2"/>
</dbReference>
<name>A0A2U2N4G9_9GAMM</name>
<dbReference type="PANTHER" id="PTHR43685">
    <property type="entry name" value="GLYCOSYLTRANSFERASE"/>
    <property type="match status" value="1"/>
</dbReference>
<protein>
    <submittedName>
        <fullName evidence="5">Glycosyl transferase</fullName>
    </submittedName>
</protein>
<dbReference type="SUPFAM" id="SSF53448">
    <property type="entry name" value="Nucleotide-diphospho-sugar transferases"/>
    <property type="match status" value="1"/>
</dbReference>